<dbReference type="Gene3D" id="1.10.287.110">
    <property type="entry name" value="DnaJ domain"/>
    <property type="match status" value="1"/>
</dbReference>
<dbReference type="PRINTS" id="PR00625">
    <property type="entry name" value="JDOMAIN"/>
</dbReference>
<dbReference type="InterPro" id="IPR001623">
    <property type="entry name" value="DnaJ_domain"/>
</dbReference>
<organism evidence="3 4">
    <name type="scientific">Streptomyces coeruleoprunus</name>
    <dbReference type="NCBI Taxonomy" id="285563"/>
    <lineage>
        <taxon>Bacteria</taxon>
        <taxon>Bacillati</taxon>
        <taxon>Actinomycetota</taxon>
        <taxon>Actinomycetes</taxon>
        <taxon>Kitasatosporales</taxon>
        <taxon>Streptomycetaceae</taxon>
        <taxon>Streptomyces</taxon>
    </lineage>
</organism>
<dbReference type="SUPFAM" id="SSF46565">
    <property type="entry name" value="Chaperone J-domain"/>
    <property type="match status" value="1"/>
</dbReference>
<feature type="domain" description="J" evidence="2">
    <location>
        <begin position="14"/>
        <end position="62"/>
    </location>
</feature>
<name>A0ABV9XA60_9ACTN</name>
<dbReference type="CDD" id="cd06257">
    <property type="entry name" value="DnaJ"/>
    <property type="match status" value="1"/>
</dbReference>
<protein>
    <submittedName>
        <fullName evidence="3">DnaJ domain-containing protein</fullName>
    </submittedName>
</protein>
<dbReference type="PROSITE" id="PS50076">
    <property type="entry name" value="DNAJ_2"/>
    <property type="match status" value="1"/>
</dbReference>
<evidence type="ECO:0000259" key="2">
    <source>
        <dbReference type="PROSITE" id="PS50076"/>
    </source>
</evidence>
<gene>
    <name evidence="3" type="ORF">ACFPM3_03040</name>
</gene>
<comment type="caution">
    <text evidence="3">The sequence shown here is derived from an EMBL/GenBank/DDBJ whole genome shotgun (WGS) entry which is preliminary data.</text>
</comment>
<evidence type="ECO:0000256" key="1">
    <source>
        <dbReference type="SAM" id="MobiDB-lite"/>
    </source>
</evidence>
<proteinExistence type="predicted"/>
<keyword evidence="4" id="KW-1185">Reference proteome</keyword>
<dbReference type="Pfam" id="PF00226">
    <property type="entry name" value="DnaJ"/>
    <property type="match status" value="1"/>
</dbReference>
<dbReference type="InterPro" id="IPR036869">
    <property type="entry name" value="J_dom_sf"/>
</dbReference>
<feature type="region of interest" description="Disordered" evidence="1">
    <location>
        <begin position="41"/>
        <end position="62"/>
    </location>
</feature>
<sequence length="62" mass="6710">MTARSEPPADHRPDLYATLGVAPTASAEQITSAYRRLVRALHPDTRPAEGDQEAAAGRRLAR</sequence>
<evidence type="ECO:0000313" key="4">
    <source>
        <dbReference type="Proteomes" id="UP001595829"/>
    </source>
</evidence>
<reference evidence="4" key="1">
    <citation type="journal article" date="2019" name="Int. J. Syst. Evol. Microbiol.">
        <title>The Global Catalogue of Microorganisms (GCM) 10K type strain sequencing project: providing services to taxonomists for standard genome sequencing and annotation.</title>
        <authorList>
            <consortium name="The Broad Institute Genomics Platform"/>
            <consortium name="The Broad Institute Genome Sequencing Center for Infectious Disease"/>
            <person name="Wu L."/>
            <person name="Ma J."/>
        </authorList>
    </citation>
    <scope>NUCLEOTIDE SEQUENCE [LARGE SCALE GENOMIC DNA]</scope>
    <source>
        <strain evidence="4">CGMCC 4.1648</strain>
    </source>
</reference>
<dbReference type="SMART" id="SM00271">
    <property type="entry name" value="DnaJ"/>
    <property type="match status" value="1"/>
</dbReference>
<dbReference type="EMBL" id="JBHSJD010000002">
    <property type="protein sequence ID" value="MFC5021125.1"/>
    <property type="molecule type" value="Genomic_DNA"/>
</dbReference>
<dbReference type="Proteomes" id="UP001595829">
    <property type="component" value="Unassembled WGS sequence"/>
</dbReference>
<dbReference type="RefSeq" id="WP_345693113.1">
    <property type="nucleotide sequence ID" value="NZ_BAABIT010000001.1"/>
</dbReference>
<evidence type="ECO:0000313" key="3">
    <source>
        <dbReference type="EMBL" id="MFC5021125.1"/>
    </source>
</evidence>
<accession>A0ABV9XA60</accession>